<accession>A0A3S0VTY9</accession>
<name>A0A3S0VTY9_9BACI</name>
<protein>
    <recommendedName>
        <fullName evidence="3">Immunity protein 63 domain-containing protein</fullName>
    </recommendedName>
</protein>
<dbReference type="AlphaFoldDB" id="A0A3S0VTY9"/>
<gene>
    <name evidence="1" type="ORF">ELQ35_22225</name>
</gene>
<evidence type="ECO:0000313" key="2">
    <source>
        <dbReference type="Proteomes" id="UP000267430"/>
    </source>
</evidence>
<dbReference type="RefSeq" id="WP_126867353.1">
    <property type="nucleotide sequence ID" value="NZ_JAUSTX010000019.1"/>
</dbReference>
<dbReference type="OrthoDB" id="2965969at2"/>
<reference evidence="1 2" key="1">
    <citation type="submission" date="2018-12" db="EMBL/GenBank/DDBJ databases">
        <title>Bacillus chawlae sp. nov., Bacillus glennii sp. nov., and Bacillus saganii sp. nov. Isolated from the Vehicle Assembly Building at Kennedy Space Center where the Viking Spacecraft were Assembled.</title>
        <authorList>
            <person name="Seuylemezian A."/>
            <person name="Vaishampayan P."/>
        </authorList>
    </citation>
    <scope>NUCLEOTIDE SEQUENCE [LARGE SCALE GENOMIC DNA]</scope>
    <source>
        <strain evidence="1 2">L5</strain>
    </source>
</reference>
<organism evidence="1 2">
    <name type="scientific">Peribacillus cavernae</name>
    <dbReference type="NCBI Taxonomy" id="1674310"/>
    <lineage>
        <taxon>Bacteria</taxon>
        <taxon>Bacillati</taxon>
        <taxon>Bacillota</taxon>
        <taxon>Bacilli</taxon>
        <taxon>Bacillales</taxon>
        <taxon>Bacillaceae</taxon>
        <taxon>Peribacillus</taxon>
    </lineage>
</organism>
<dbReference type="Proteomes" id="UP000267430">
    <property type="component" value="Unassembled WGS sequence"/>
</dbReference>
<sequence length="144" mass="17201">MLYAWNIEKIIKDTLDKHNLNINYEFNNNLKVPMSYNVSTNTIKFNYLQVSGYISKIRIKETDENFVKIILYHVIGYYLDFKKNKHDLRILKYGDEEEIENLTSKIETNAWDYGRTLIPEQLLQSYDKVRELDKALIKSRLSNI</sequence>
<evidence type="ECO:0008006" key="3">
    <source>
        <dbReference type="Google" id="ProtNLM"/>
    </source>
</evidence>
<keyword evidence="2" id="KW-1185">Reference proteome</keyword>
<comment type="caution">
    <text evidence="1">The sequence shown here is derived from an EMBL/GenBank/DDBJ whole genome shotgun (WGS) entry which is preliminary data.</text>
</comment>
<dbReference type="EMBL" id="RYZZ01000058">
    <property type="protein sequence ID" value="RUQ24151.1"/>
    <property type="molecule type" value="Genomic_DNA"/>
</dbReference>
<proteinExistence type="predicted"/>
<evidence type="ECO:0000313" key="1">
    <source>
        <dbReference type="EMBL" id="RUQ24151.1"/>
    </source>
</evidence>